<gene>
    <name evidence="2" type="ORF">PECUL_23A051637</name>
</gene>
<feature type="compositionally biased region" description="Basic and acidic residues" evidence="1">
    <location>
        <begin position="117"/>
        <end position="148"/>
    </location>
</feature>
<dbReference type="EMBL" id="OW240912">
    <property type="protein sequence ID" value="CAH2225134.1"/>
    <property type="molecule type" value="Genomic_DNA"/>
</dbReference>
<evidence type="ECO:0000256" key="1">
    <source>
        <dbReference type="SAM" id="MobiDB-lite"/>
    </source>
</evidence>
<protein>
    <submittedName>
        <fullName evidence="2">Uncharacterized protein</fullName>
    </submittedName>
</protein>
<sequence length="185" mass="20903">MADSPPQQGCIQQPPHQDPCDYAENFYRNWKLTLTRFGLIWKLRKGQPRCSLQAVNREASVRMAKMPQTQAAHTHSADLPGPQTTKQASLTHPPGKSARCRLDPTGSHIWPRQLKHNLREATNRSTAERRETSPRIAKREAGDEEAWKKSGRPQSFPITTLTAFKLLGWRSYARRTSVNCACMAG</sequence>
<dbReference type="AlphaFoldDB" id="A0AAD1VRN6"/>
<accession>A0AAD1VRN6</accession>
<name>A0AAD1VRN6_PELCU</name>
<proteinExistence type="predicted"/>
<evidence type="ECO:0000313" key="2">
    <source>
        <dbReference type="EMBL" id="CAH2225134.1"/>
    </source>
</evidence>
<reference evidence="2" key="1">
    <citation type="submission" date="2022-03" db="EMBL/GenBank/DDBJ databases">
        <authorList>
            <person name="Alioto T."/>
            <person name="Alioto T."/>
            <person name="Gomez Garrido J."/>
        </authorList>
    </citation>
    <scope>NUCLEOTIDE SEQUENCE</scope>
</reference>
<dbReference type="Proteomes" id="UP001295444">
    <property type="component" value="Chromosome 01"/>
</dbReference>
<feature type="region of interest" description="Disordered" evidence="1">
    <location>
        <begin position="65"/>
        <end position="154"/>
    </location>
</feature>
<keyword evidence="3" id="KW-1185">Reference proteome</keyword>
<evidence type="ECO:0000313" key="3">
    <source>
        <dbReference type="Proteomes" id="UP001295444"/>
    </source>
</evidence>
<organism evidence="2 3">
    <name type="scientific">Pelobates cultripes</name>
    <name type="common">Western spadefoot toad</name>
    <dbReference type="NCBI Taxonomy" id="61616"/>
    <lineage>
        <taxon>Eukaryota</taxon>
        <taxon>Metazoa</taxon>
        <taxon>Chordata</taxon>
        <taxon>Craniata</taxon>
        <taxon>Vertebrata</taxon>
        <taxon>Euteleostomi</taxon>
        <taxon>Amphibia</taxon>
        <taxon>Batrachia</taxon>
        <taxon>Anura</taxon>
        <taxon>Pelobatoidea</taxon>
        <taxon>Pelobatidae</taxon>
        <taxon>Pelobates</taxon>
    </lineage>
</organism>